<evidence type="ECO:0000256" key="2">
    <source>
        <dbReference type="ARBA" id="ARBA00023326"/>
    </source>
</evidence>
<dbReference type="InterPro" id="IPR003961">
    <property type="entry name" value="FN3_dom"/>
</dbReference>
<keyword evidence="1" id="KW-0378">Hydrolase</keyword>
<keyword evidence="2" id="KW-0624">Polysaccharide degradation</keyword>
<evidence type="ECO:0000256" key="1">
    <source>
        <dbReference type="ARBA" id="ARBA00023295"/>
    </source>
</evidence>
<dbReference type="Proteomes" id="UP001183648">
    <property type="component" value="Unassembled WGS sequence"/>
</dbReference>
<dbReference type="SUPFAM" id="SSF49265">
    <property type="entry name" value="Fibronectin type III"/>
    <property type="match status" value="1"/>
</dbReference>
<proteinExistence type="predicted"/>
<feature type="signal peptide" evidence="3">
    <location>
        <begin position="1"/>
        <end position="24"/>
    </location>
</feature>
<evidence type="ECO:0000259" key="4">
    <source>
        <dbReference type="PROSITE" id="PS50853"/>
    </source>
</evidence>
<keyword evidence="2" id="KW-0119">Carbohydrate metabolism</keyword>
<protein>
    <recommendedName>
        <fullName evidence="4">Fibronectin type-III domain-containing protein</fullName>
    </recommendedName>
</protein>
<keyword evidence="6" id="KW-1185">Reference proteome</keyword>
<sequence>MRRGIQVLAALVLLAAPLSWPRVAGATVQHVWSVVTGTASGPIDAGASKTFQVACPVGEYTPISGGYSSQNGLDLRRASERLEFGKGGYYEVRLDNNDTGASDVVTLTVLCVPTSYFSTSTKVSTSSYSGSGAGNPPDQRNFGGATCPTDSWFALQPTVSFDSPGTLLAAGRTNEHSAWHVEGWNETAGVKMTVTVTCVPFAEVPAFYSTAHTDSLDGRWATPVTVSCPSGMTAIGGSTMQDGIFTIDGAWGAISILGHVSGNSYSATTETLAGGKVYTRVECLPAANPTVSVAGQPWPDSRSGAAHWTWSATDPASGGFYKMAYTCTVEHVTQGTSEAPFSCTSPYDATGLPDGVHRLTVKVTTDDGREATGTSDVVVDTTSPTVALTAPTKRFTLGSSVTVRWSGSDATTAVASYRTRFRSAGRNGAWSTWGTPVTSAGTATARTFTGLRRGRTYCFATQAVDARGNVSAWTVPRCTAVPWDDRDLSWSSGWTRTQPSSWFRGTASSTRTRGQNLVIDATTRRIALVAQRCPTCGKVEVRLGATRIGVVDLSGPLARRVFNLPAFSTRTGTVTVRVLSDGKLVKVDALGLSVT</sequence>
<evidence type="ECO:0000256" key="3">
    <source>
        <dbReference type="SAM" id="SignalP"/>
    </source>
</evidence>
<dbReference type="InterPro" id="IPR013783">
    <property type="entry name" value="Ig-like_fold"/>
</dbReference>
<evidence type="ECO:0000313" key="5">
    <source>
        <dbReference type="EMBL" id="MDR7360747.1"/>
    </source>
</evidence>
<keyword evidence="1" id="KW-0326">Glycosidase</keyword>
<feature type="chain" id="PRO_5045410437" description="Fibronectin type-III domain-containing protein" evidence="3">
    <location>
        <begin position="25"/>
        <end position="595"/>
    </location>
</feature>
<gene>
    <name evidence="5" type="ORF">J2S63_000300</name>
</gene>
<accession>A0ABU2BQ47</accession>
<dbReference type="EMBL" id="JAVDYG010000001">
    <property type="protein sequence ID" value="MDR7360747.1"/>
    <property type="molecule type" value="Genomic_DNA"/>
</dbReference>
<dbReference type="Gene3D" id="2.60.40.10">
    <property type="entry name" value="Immunoglobulins"/>
    <property type="match status" value="1"/>
</dbReference>
<reference evidence="5 6" key="1">
    <citation type="submission" date="2023-07" db="EMBL/GenBank/DDBJ databases">
        <title>Sequencing the genomes of 1000 actinobacteria strains.</title>
        <authorList>
            <person name="Klenk H.-P."/>
        </authorList>
    </citation>
    <scope>NUCLEOTIDE SEQUENCE [LARGE SCALE GENOMIC DNA]</scope>
    <source>
        <strain evidence="5 6">DSM 19426</strain>
    </source>
</reference>
<dbReference type="RefSeq" id="WP_310297659.1">
    <property type="nucleotide sequence ID" value="NZ_BAAAPS010000011.1"/>
</dbReference>
<organism evidence="5 6">
    <name type="scientific">Nocardioides marmoribigeumensis</name>
    <dbReference type="NCBI Taxonomy" id="433649"/>
    <lineage>
        <taxon>Bacteria</taxon>
        <taxon>Bacillati</taxon>
        <taxon>Actinomycetota</taxon>
        <taxon>Actinomycetes</taxon>
        <taxon>Propionibacteriales</taxon>
        <taxon>Nocardioidaceae</taxon>
        <taxon>Nocardioides</taxon>
    </lineage>
</organism>
<dbReference type="PROSITE" id="PS50853">
    <property type="entry name" value="FN3"/>
    <property type="match status" value="1"/>
</dbReference>
<keyword evidence="3" id="KW-0732">Signal</keyword>
<dbReference type="InterPro" id="IPR036116">
    <property type="entry name" value="FN3_sf"/>
</dbReference>
<feature type="domain" description="Fibronectin type-III" evidence="4">
    <location>
        <begin position="387"/>
        <end position="484"/>
    </location>
</feature>
<name>A0ABU2BQ47_9ACTN</name>
<comment type="caution">
    <text evidence="5">The sequence shown here is derived from an EMBL/GenBank/DDBJ whole genome shotgun (WGS) entry which is preliminary data.</text>
</comment>
<evidence type="ECO:0000313" key="6">
    <source>
        <dbReference type="Proteomes" id="UP001183648"/>
    </source>
</evidence>